<keyword evidence="2" id="KW-1185">Reference proteome</keyword>
<protein>
    <submittedName>
        <fullName evidence="1">Uncharacterized protein</fullName>
    </submittedName>
</protein>
<comment type="caution">
    <text evidence="1">The sequence shown here is derived from an EMBL/GenBank/DDBJ whole genome shotgun (WGS) entry which is preliminary data.</text>
</comment>
<gene>
    <name evidence="1" type="ORF">WKI58_19940</name>
</gene>
<accession>A0ACC6QKF0</accession>
<sequence length="182" mass="19601">MTRSFRRASASALTACLALSLTACGSGRDYTVPKEACGIALNEKTLDPFLFDGKELEVVGDSLIETGTNTQGACVIRVDGKEVVHLRVDKVDKIYDPMAELDAFRFTNREKMESLPFSGLGALGDRNSMISTGCASRKADHVIVHVVVGSQADGDVADRRKNIETFTLDFVPKVKKALGCTA</sequence>
<proteinExistence type="predicted"/>
<organism evidence="1 2">
    <name type="scientific">Streptomyces pratisoli</name>
    <dbReference type="NCBI Taxonomy" id="3139917"/>
    <lineage>
        <taxon>Bacteria</taxon>
        <taxon>Bacillati</taxon>
        <taxon>Actinomycetota</taxon>
        <taxon>Actinomycetes</taxon>
        <taxon>Kitasatosporales</taxon>
        <taxon>Streptomycetaceae</taxon>
        <taxon>Streptomyces</taxon>
    </lineage>
</organism>
<reference evidence="1" key="1">
    <citation type="submission" date="2024-03" db="EMBL/GenBank/DDBJ databases">
        <title>Novel Streptomyces species of biotechnological and ecological value are a feature of Machair soil.</title>
        <authorList>
            <person name="Prole J.R."/>
            <person name="Goodfellow M."/>
            <person name="Allenby N."/>
            <person name="Ward A.C."/>
        </authorList>
    </citation>
    <scope>NUCLEOTIDE SEQUENCE</scope>
    <source>
        <strain evidence="1">MS1.AVA.4</strain>
    </source>
</reference>
<dbReference type="EMBL" id="JBBKAI010000002">
    <property type="protein sequence ID" value="MEJ8658761.1"/>
    <property type="molecule type" value="Genomic_DNA"/>
</dbReference>
<name>A0ACC6QKF0_9ACTN</name>
<evidence type="ECO:0000313" key="2">
    <source>
        <dbReference type="Proteomes" id="UP001375539"/>
    </source>
</evidence>
<evidence type="ECO:0000313" key="1">
    <source>
        <dbReference type="EMBL" id="MEJ8658761.1"/>
    </source>
</evidence>
<dbReference type="Proteomes" id="UP001375539">
    <property type="component" value="Unassembled WGS sequence"/>
</dbReference>